<comment type="subcellular location">
    <subcellularLocation>
        <location evidence="1">Membrane</location>
        <topology evidence="1">Multi-pass membrane protein</topology>
    </subcellularLocation>
</comment>
<dbReference type="InterPro" id="IPR011701">
    <property type="entry name" value="MFS"/>
</dbReference>
<evidence type="ECO:0000313" key="9">
    <source>
        <dbReference type="Proteomes" id="UP001140074"/>
    </source>
</evidence>
<dbReference type="InterPro" id="IPR020846">
    <property type="entry name" value="MFS_dom"/>
</dbReference>
<feature type="transmembrane region" description="Helical" evidence="6">
    <location>
        <begin position="98"/>
        <end position="116"/>
    </location>
</feature>
<feature type="transmembrane region" description="Helical" evidence="6">
    <location>
        <begin position="378"/>
        <end position="397"/>
    </location>
</feature>
<dbReference type="AlphaFoldDB" id="A0A9W8IL74"/>
<feature type="transmembrane region" description="Helical" evidence="6">
    <location>
        <begin position="289"/>
        <end position="310"/>
    </location>
</feature>
<accession>A0A9W8IL74</accession>
<protein>
    <recommendedName>
        <fullName evidence="7">Major facilitator superfamily (MFS) profile domain-containing protein</fullName>
    </recommendedName>
</protein>
<keyword evidence="9" id="KW-1185">Reference proteome</keyword>
<evidence type="ECO:0000256" key="3">
    <source>
        <dbReference type="ARBA" id="ARBA00022692"/>
    </source>
</evidence>
<comment type="caution">
    <text evidence="8">The sequence shown here is derived from an EMBL/GenBank/DDBJ whole genome shotgun (WGS) entry which is preliminary data.</text>
</comment>
<evidence type="ECO:0000256" key="1">
    <source>
        <dbReference type="ARBA" id="ARBA00004141"/>
    </source>
</evidence>
<feature type="domain" description="Major facilitator superfamily (MFS) profile" evidence="7">
    <location>
        <begin position="61"/>
        <end position="471"/>
    </location>
</feature>
<keyword evidence="3 6" id="KW-0812">Transmembrane</keyword>
<feature type="transmembrane region" description="Helical" evidence="6">
    <location>
        <begin position="221"/>
        <end position="241"/>
    </location>
</feature>
<organism evidence="8 9">
    <name type="scientific">Coemansia aciculifera</name>
    <dbReference type="NCBI Taxonomy" id="417176"/>
    <lineage>
        <taxon>Eukaryota</taxon>
        <taxon>Fungi</taxon>
        <taxon>Fungi incertae sedis</taxon>
        <taxon>Zoopagomycota</taxon>
        <taxon>Kickxellomycotina</taxon>
        <taxon>Kickxellomycetes</taxon>
        <taxon>Kickxellales</taxon>
        <taxon>Kickxellaceae</taxon>
        <taxon>Coemansia</taxon>
    </lineage>
</organism>
<dbReference type="GO" id="GO:0022857">
    <property type="term" value="F:transmembrane transporter activity"/>
    <property type="evidence" value="ECO:0007669"/>
    <property type="project" value="InterPro"/>
</dbReference>
<dbReference type="PROSITE" id="PS50850">
    <property type="entry name" value="MFS"/>
    <property type="match status" value="1"/>
</dbReference>
<feature type="transmembrane region" description="Helical" evidence="6">
    <location>
        <begin position="322"/>
        <end position="341"/>
    </location>
</feature>
<evidence type="ECO:0000256" key="5">
    <source>
        <dbReference type="ARBA" id="ARBA00023136"/>
    </source>
</evidence>
<evidence type="ECO:0000256" key="4">
    <source>
        <dbReference type="ARBA" id="ARBA00022989"/>
    </source>
</evidence>
<dbReference type="InterPro" id="IPR036259">
    <property type="entry name" value="MFS_trans_sf"/>
</dbReference>
<dbReference type="Gene3D" id="1.20.1250.20">
    <property type="entry name" value="MFS general substrate transporter like domains"/>
    <property type="match status" value="2"/>
</dbReference>
<dbReference type="GO" id="GO:0016020">
    <property type="term" value="C:membrane"/>
    <property type="evidence" value="ECO:0007669"/>
    <property type="project" value="UniProtKB-SubCell"/>
</dbReference>
<keyword evidence="2" id="KW-0813">Transport</keyword>
<sequence length="489" mass="52932">MSNHSIGSTTSKVEYTEVTSLGGTIESSDDLVRRADSAASSLSPQETLLLDRYCRKVDMRILAYAIVLCILNQSDRGSIGVAKLVGLESDLHMVKNDFNIATTLFTVGYLSLEMFSNFILKRVGASRLLPTLGVLWGVVCALQGVIQTKYQLFAMRVLLGMAECGFTTGILLILSFFYPKHKLTSRTGLFYLSSPLANVVSGPLASALSHIHHPYIKRWQWVFILEGAITVLVALLGYYVLQDHPEKCRFLNDEEKRFIVKYKQRDGTLGGSQHLSFSDTRRALSDWQLWCMTIASFSACAACGSVTVFAPEVINELGFTSAQAQAMSALPSACGAVAIMLAGHTVRLCGSHWLACSLALLTALVGSIMMVATLNVPIRIIGLCLLGTGGFSGLGISPGWNITANSQTVANSAVAAAMTVFMGSASGFIASNVFLNWDAPRFAIGHSTNIGLMSLGIVACVVTRISMGRRNKRFARQPSELDDGFRFVY</sequence>
<reference evidence="8" key="1">
    <citation type="submission" date="2022-07" db="EMBL/GenBank/DDBJ databases">
        <title>Phylogenomic reconstructions and comparative analyses of Kickxellomycotina fungi.</title>
        <authorList>
            <person name="Reynolds N.K."/>
            <person name="Stajich J.E."/>
            <person name="Barry K."/>
            <person name="Grigoriev I.V."/>
            <person name="Crous P."/>
            <person name="Smith M.E."/>
        </authorList>
    </citation>
    <scope>NUCLEOTIDE SEQUENCE</scope>
    <source>
        <strain evidence="8">RSA 476</strain>
    </source>
</reference>
<name>A0A9W8IL74_9FUNG</name>
<gene>
    <name evidence="8" type="ORF">GGH94_001524</name>
</gene>
<feature type="transmembrane region" description="Helical" evidence="6">
    <location>
        <begin position="409"/>
        <end position="430"/>
    </location>
</feature>
<keyword evidence="5 6" id="KW-0472">Membrane</keyword>
<feature type="transmembrane region" description="Helical" evidence="6">
    <location>
        <begin position="128"/>
        <end position="146"/>
    </location>
</feature>
<feature type="transmembrane region" description="Helical" evidence="6">
    <location>
        <begin position="152"/>
        <end position="177"/>
    </location>
</feature>
<evidence type="ECO:0000256" key="6">
    <source>
        <dbReference type="SAM" id="Phobius"/>
    </source>
</evidence>
<dbReference type="PANTHER" id="PTHR43791">
    <property type="entry name" value="PERMEASE-RELATED"/>
    <property type="match status" value="1"/>
</dbReference>
<dbReference type="EMBL" id="JANBUY010000037">
    <property type="protein sequence ID" value="KAJ2866483.1"/>
    <property type="molecule type" value="Genomic_DNA"/>
</dbReference>
<evidence type="ECO:0000259" key="7">
    <source>
        <dbReference type="PROSITE" id="PS50850"/>
    </source>
</evidence>
<dbReference type="FunFam" id="1.20.1250.20:FF:000018">
    <property type="entry name" value="MFS transporter permease"/>
    <property type="match status" value="1"/>
</dbReference>
<feature type="transmembrane region" description="Helical" evidence="6">
    <location>
        <begin position="353"/>
        <end position="372"/>
    </location>
</feature>
<dbReference type="Pfam" id="PF07690">
    <property type="entry name" value="MFS_1"/>
    <property type="match status" value="1"/>
</dbReference>
<feature type="transmembrane region" description="Helical" evidence="6">
    <location>
        <begin position="189"/>
        <end position="209"/>
    </location>
</feature>
<dbReference type="PANTHER" id="PTHR43791:SF36">
    <property type="entry name" value="TRANSPORTER, PUTATIVE (AFU_ORTHOLOGUE AFUA_6G08340)-RELATED"/>
    <property type="match status" value="1"/>
</dbReference>
<feature type="transmembrane region" description="Helical" evidence="6">
    <location>
        <begin position="450"/>
        <end position="467"/>
    </location>
</feature>
<proteinExistence type="predicted"/>
<dbReference type="SUPFAM" id="SSF103473">
    <property type="entry name" value="MFS general substrate transporter"/>
    <property type="match status" value="1"/>
</dbReference>
<keyword evidence="4 6" id="KW-1133">Transmembrane helix</keyword>
<evidence type="ECO:0000313" key="8">
    <source>
        <dbReference type="EMBL" id="KAJ2866483.1"/>
    </source>
</evidence>
<evidence type="ECO:0000256" key="2">
    <source>
        <dbReference type="ARBA" id="ARBA00022448"/>
    </source>
</evidence>
<dbReference type="Proteomes" id="UP001140074">
    <property type="component" value="Unassembled WGS sequence"/>
</dbReference>